<dbReference type="Gramene" id="rna49632">
    <property type="protein sequence ID" value="RHN43107.1"/>
    <property type="gene ID" value="gene49632"/>
</dbReference>
<name>G7LE14_MEDTR</name>
<evidence type="ECO:0000313" key="9">
    <source>
        <dbReference type="EnsemblPlants" id="AET04736"/>
    </source>
</evidence>
<dbReference type="SUPFAM" id="SSF101941">
    <property type="entry name" value="NAC domain"/>
    <property type="match status" value="1"/>
</dbReference>
<evidence type="ECO:0000256" key="4">
    <source>
        <dbReference type="ARBA" id="ARBA00023163"/>
    </source>
</evidence>
<dbReference type="FunFam" id="2.170.150.80:FF:000002">
    <property type="entry name" value="Nac domain-containing protein 86"/>
    <property type="match status" value="1"/>
</dbReference>
<evidence type="ECO:0000259" key="6">
    <source>
        <dbReference type="PROSITE" id="PS51005"/>
    </source>
</evidence>
<reference evidence="11" key="4">
    <citation type="journal article" date="2018" name="Nat. Plants">
        <title>Whole-genome landscape of Medicago truncatula symbiotic genes.</title>
        <authorList>
            <person name="Pecrix Y."/>
            <person name="Staton S.E."/>
            <person name="Sallet E."/>
            <person name="Lelandais-Briere C."/>
            <person name="Moreau S."/>
            <person name="Carrere S."/>
            <person name="Blein T."/>
            <person name="Jardinaud M.F."/>
            <person name="Latrasse D."/>
            <person name="Zouine M."/>
            <person name="Zahm M."/>
            <person name="Kreplak J."/>
            <person name="Mayjonade B."/>
            <person name="Satge C."/>
            <person name="Perez M."/>
            <person name="Cauet S."/>
            <person name="Marande W."/>
            <person name="Chantry-Darmon C."/>
            <person name="Lopez-Roques C."/>
            <person name="Bouchez O."/>
            <person name="Berard A."/>
            <person name="Debelle F."/>
            <person name="Munos S."/>
            <person name="Bendahmane A."/>
            <person name="Berges H."/>
            <person name="Niebel A."/>
            <person name="Buitink J."/>
            <person name="Frugier F."/>
            <person name="Benhamed M."/>
            <person name="Crespi M."/>
            <person name="Gouzy J."/>
            <person name="Gamas P."/>
        </authorList>
    </citation>
    <scope>NUCLEOTIDE SEQUENCE [LARGE SCALE GENOMIC DNA]</scope>
    <source>
        <strain evidence="11">cv. Jemalong A17</strain>
    </source>
</reference>
<evidence type="ECO:0000256" key="2">
    <source>
        <dbReference type="ARBA" id="ARBA00023015"/>
    </source>
</evidence>
<evidence type="ECO:0000313" key="11">
    <source>
        <dbReference type="Proteomes" id="UP000265566"/>
    </source>
</evidence>
<dbReference type="EMBL" id="PSQE01000008">
    <property type="protein sequence ID" value="RHN43107.1"/>
    <property type="molecule type" value="Genomic_DNA"/>
</dbReference>
<dbReference type="PANTHER" id="PTHR31744">
    <property type="entry name" value="PROTEIN CUP-SHAPED COTYLEDON 2-RELATED"/>
    <property type="match status" value="1"/>
</dbReference>
<evidence type="ECO:0000256" key="3">
    <source>
        <dbReference type="ARBA" id="ARBA00023125"/>
    </source>
</evidence>
<proteinExistence type="predicted"/>
<dbReference type="EnsemblPlants" id="AET04736">
    <property type="protein sequence ID" value="AET04736"/>
    <property type="gene ID" value="MTR_8g093580"/>
</dbReference>
<dbReference type="PaxDb" id="3880-AET04736"/>
<gene>
    <name evidence="7" type="ordered locus">MTR_8g093580</name>
    <name evidence="8" type="ORF">MtrunA17_Chr8g0384201</name>
</gene>
<accession>G7LE14</accession>
<dbReference type="GO" id="GO:0005634">
    <property type="term" value="C:nucleus"/>
    <property type="evidence" value="ECO:0007669"/>
    <property type="project" value="UniProtKB-SubCell"/>
</dbReference>
<evidence type="ECO:0000256" key="5">
    <source>
        <dbReference type="ARBA" id="ARBA00023242"/>
    </source>
</evidence>
<dbReference type="EMBL" id="CM001224">
    <property type="protein sequence ID" value="AET04736.1"/>
    <property type="molecule type" value="Genomic_DNA"/>
</dbReference>
<dbReference type="OrthoDB" id="1393421at2759"/>
<dbReference type="GO" id="GO:0006355">
    <property type="term" value="P:regulation of DNA-templated transcription"/>
    <property type="evidence" value="ECO:0007669"/>
    <property type="project" value="InterPro"/>
</dbReference>
<dbReference type="PROSITE" id="PS51005">
    <property type="entry name" value="NAC"/>
    <property type="match status" value="1"/>
</dbReference>
<dbReference type="GO" id="GO:0003677">
    <property type="term" value="F:DNA binding"/>
    <property type="evidence" value="ECO:0007669"/>
    <property type="project" value="UniProtKB-KW"/>
</dbReference>
<feature type="domain" description="NAC" evidence="6">
    <location>
        <begin position="6"/>
        <end position="156"/>
    </location>
</feature>
<dbReference type="AlphaFoldDB" id="G7LE14"/>
<protein>
    <submittedName>
        <fullName evidence="7">Plant NAC domain protein</fullName>
    </submittedName>
    <submittedName>
        <fullName evidence="8">Putative transcription factor NAM family</fullName>
    </submittedName>
</protein>
<dbReference type="Proteomes" id="UP000002051">
    <property type="component" value="Chromosome 8"/>
</dbReference>
<dbReference type="InterPro" id="IPR036093">
    <property type="entry name" value="NAC_dom_sf"/>
</dbReference>
<dbReference type="STRING" id="3880.G7LE14"/>
<dbReference type="HOGENOM" id="CLU_035664_2_1_1"/>
<reference evidence="9" key="3">
    <citation type="submission" date="2015-04" db="UniProtKB">
        <authorList>
            <consortium name="EnsemblPlants"/>
        </authorList>
    </citation>
    <scope>IDENTIFICATION</scope>
    <source>
        <strain evidence="9">cv. Jemalong A17</strain>
    </source>
</reference>
<sequence>MAIPKLVPGFRFSPTGVELIKYFLKRKVLGKKFHNDVIAELDIYKYAPWDLPELSYLQNGDLEWYFFCPIEKKYRSGPRMKRATEIGFWKATGQDRAVQQNNQTVGMIKTLIFHTGKSPRGDRTDWVMHEYRLEDKDLADKGTVQDSYVICKVFQKEGPGPRNGAQYGRPFNEEDWSDDEVGIPFAESAALVPSLPVTSNSSVLNDQNLQTSGYIGSISMPCQSELVPSPDPTNSCQTGLTPSPDPANPCQTGFMPYPDPVNSCQTGGFMPSPNPANSCQTGLTPSPDPSNSCQTGFMPYPDPVNSYQTGFMPASDPANSCQTEFMPSPDHASSCQIGLMPLPDPANDSYPDNQAVNNDDDDILAMLDIFKGNGVLPAPDPANDSYPDNQAVNNDDDILAMLDIFEENGILPEENIADGALLTDFFDGLEDVDCSAELGSDGQNADFSTYGLASTGNVVGHDDFDFMELIDLDSDTFWQTQPESWSRNK</sequence>
<dbReference type="InterPro" id="IPR003441">
    <property type="entry name" value="NAC-dom"/>
</dbReference>
<keyword evidence="4" id="KW-0804">Transcription</keyword>
<evidence type="ECO:0000313" key="8">
    <source>
        <dbReference type="EMBL" id="RHN43107.1"/>
    </source>
</evidence>
<evidence type="ECO:0000256" key="1">
    <source>
        <dbReference type="ARBA" id="ARBA00004123"/>
    </source>
</evidence>
<reference evidence="7 10" key="2">
    <citation type="journal article" date="2014" name="BMC Genomics">
        <title>An improved genome release (version Mt4.0) for the model legume Medicago truncatula.</title>
        <authorList>
            <person name="Tang H."/>
            <person name="Krishnakumar V."/>
            <person name="Bidwell S."/>
            <person name="Rosen B."/>
            <person name="Chan A."/>
            <person name="Zhou S."/>
            <person name="Gentzbittel L."/>
            <person name="Childs K.L."/>
            <person name="Yandell M."/>
            <person name="Gundlach H."/>
            <person name="Mayer K.F."/>
            <person name="Schwartz D.C."/>
            <person name="Town C.D."/>
        </authorList>
    </citation>
    <scope>GENOME REANNOTATION</scope>
    <source>
        <strain evidence="9 10">cv. Jemalong A17</strain>
    </source>
</reference>
<comment type="subcellular location">
    <subcellularLocation>
        <location evidence="1">Nucleus</location>
    </subcellularLocation>
</comment>
<evidence type="ECO:0000313" key="7">
    <source>
        <dbReference type="EMBL" id="AET04736.1"/>
    </source>
</evidence>
<dbReference type="Pfam" id="PF02365">
    <property type="entry name" value="NAM"/>
    <property type="match status" value="1"/>
</dbReference>
<keyword evidence="10" id="KW-1185">Reference proteome</keyword>
<keyword evidence="2" id="KW-0805">Transcription regulation</keyword>
<keyword evidence="5" id="KW-0539">Nucleus</keyword>
<keyword evidence="3" id="KW-0238">DNA-binding</keyword>
<dbReference type="Proteomes" id="UP000265566">
    <property type="component" value="Chromosome 8"/>
</dbReference>
<dbReference type="Gene3D" id="2.170.150.80">
    <property type="entry name" value="NAC domain"/>
    <property type="match status" value="1"/>
</dbReference>
<reference evidence="8" key="5">
    <citation type="journal article" date="2018" name="Nat. Plants">
        <title>Whole-genome landscape of Medicago truncatula symbiotic genes.</title>
        <authorList>
            <person name="Pecrix Y."/>
            <person name="Gamas P."/>
            <person name="Carrere S."/>
        </authorList>
    </citation>
    <scope>NUCLEOTIDE SEQUENCE</scope>
    <source>
        <tissue evidence="8">Leaves</tissue>
    </source>
</reference>
<dbReference type="PANTHER" id="PTHR31744:SF210">
    <property type="entry name" value="NAC DOMAIN-CONTAINING PROTEIN 86-LIKE"/>
    <property type="match status" value="1"/>
</dbReference>
<dbReference type="OMA" id="NDSYPDN"/>
<evidence type="ECO:0000313" key="10">
    <source>
        <dbReference type="Proteomes" id="UP000002051"/>
    </source>
</evidence>
<reference evidence="7 10" key="1">
    <citation type="journal article" date="2011" name="Nature">
        <title>The Medicago genome provides insight into the evolution of rhizobial symbioses.</title>
        <authorList>
            <person name="Young N.D."/>
            <person name="Debelle F."/>
            <person name="Oldroyd G.E."/>
            <person name="Geurts R."/>
            <person name="Cannon S.B."/>
            <person name="Udvardi M.K."/>
            <person name="Benedito V.A."/>
            <person name="Mayer K.F."/>
            <person name="Gouzy J."/>
            <person name="Schoof H."/>
            <person name="Van de Peer Y."/>
            <person name="Proost S."/>
            <person name="Cook D.R."/>
            <person name="Meyers B.C."/>
            <person name="Spannagl M."/>
            <person name="Cheung F."/>
            <person name="De Mita S."/>
            <person name="Krishnakumar V."/>
            <person name="Gundlach H."/>
            <person name="Zhou S."/>
            <person name="Mudge J."/>
            <person name="Bharti A.K."/>
            <person name="Murray J.D."/>
            <person name="Naoumkina M.A."/>
            <person name="Rosen B."/>
            <person name="Silverstein K.A."/>
            <person name="Tang H."/>
            <person name="Rombauts S."/>
            <person name="Zhao P.X."/>
            <person name="Zhou P."/>
            <person name="Barbe V."/>
            <person name="Bardou P."/>
            <person name="Bechner M."/>
            <person name="Bellec A."/>
            <person name="Berger A."/>
            <person name="Berges H."/>
            <person name="Bidwell S."/>
            <person name="Bisseling T."/>
            <person name="Choisne N."/>
            <person name="Couloux A."/>
            <person name="Denny R."/>
            <person name="Deshpande S."/>
            <person name="Dai X."/>
            <person name="Doyle J.J."/>
            <person name="Dudez A.M."/>
            <person name="Farmer A.D."/>
            <person name="Fouteau S."/>
            <person name="Franken C."/>
            <person name="Gibelin C."/>
            <person name="Gish J."/>
            <person name="Goldstein S."/>
            <person name="Gonzalez A.J."/>
            <person name="Green P.J."/>
            <person name="Hallab A."/>
            <person name="Hartog M."/>
            <person name="Hua A."/>
            <person name="Humphray S.J."/>
            <person name="Jeong D.H."/>
            <person name="Jing Y."/>
            <person name="Jocker A."/>
            <person name="Kenton S.M."/>
            <person name="Kim D.J."/>
            <person name="Klee K."/>
            <person name="Lai H."/>
            <person name="Lang C."/>
            <person name="Lin S."/>
            <person name="Macmil S.L."/>
            <person name="Magdelenat G."/>
            <person name="Matthews L."/>
            <person name="McCorrison J."/>
            <person name="Monaghan E.L."/>
            <person name="Mun J.H."/>
            <person name="Najar F.Z."/>
            <person name="Nicholson C."/>
            <person name="Noirot C."/>
            <person name="O'Bleness M."/>
            <person name="Paule C.R."/>
            <person name="Poulain J."/>
            <person name="Prion F."/>
            <person name="Qin B."/>
            <person name="Qu C."/>
            <person name="Retzel E.F."/>
            <person name="Riddle C."/>
            <person name="Sallet E."/>
            <person name="Samain S."/>
            <person name="Samson N."/>
            <person name="Sanders I."/>
            <person name="Saurat O."/>
            <person name="Scarpelli C."/>
            <person name="Schiex T."/>
            <person name="Segurens B."/>
            <person name="Severin A.J."/>
            <person name="Sherrier D.J."/>
            <person name="Shi R."/>
            <person name="Sims S."/>
            <person name="Singer S.R."/>
            <person name="Sinharoy S."/>
            <person name="Sterck L."/>
            <person name="Viollet A."/>
            <person name="Wang B.B."/>
            <person name="Wang K."/>
            <person name="Wang M."/>
            <person name="Wang X."/>
            <person name="Warfsmann J."/>
            <person name="Weissenbach J."/>
            <person name="White D.D."/>
            <person name="White J.D."/>
            <person name="Wiley G.B."/>
            <person name="Wincker P."/>
            <person name="Xing Y."/>
            <person name="Yang L."/>
            <person name="Yao Z."/>
            <person name="Ying F."/>
            <person name="Zhai J."/>
            <person name="Zhou L."/>
            <person name="Zuber A."/>
            <person name="Denarie J."/>
            <person name="Dixon R.A."/>
            <person name="May G.D."/>
            <person name="Schwartz D.C."/>
            <person name="Rogers J."/>
            <person name="Quetier F."/>
            <person name="Town C.D."/>
            <person name="Roe B.A."/>
        </authorList>
    </citation>
    <scope>NUCLEOTIDE SEQUENCE [LARGE SCALE GENOMIC DNA]</scope>
    <source>
        <strain evidence="7">A17</strain>
        <strain evidence="9 10">cv. Jemalong A17</strain>
    </source>
</reference>
<dbReference type="eggNOG" id="ENOG502QS6I">
    <property type="taxonomic scope" value="Eukaryota"/>
</dbReference>
<organism evidence="7 10">
    <name type="scientific">Medicago truncatula</name>
    <name type="common">Barrel medic</name>
    <name type="synonym">Medicago tribuloides</name>
    <dbReference type="NCBI Taxonomy" id="3880"/>
    <lineage>
        <taxon>Eukaryota</taxon>
        <taxon>Viridiplantae</taxon>
        <taxon>Streptophyta</taxon>
        <taxon>Embryophyta</taxon>
        <taxon>Tracheophyta</taxon>
        <taxon>Spermatophyta</taxon>
        <taxon>Magnoliopsida</taxon>
        <taxon>eudicotyledons</taxon>
        <taxon>Gunneridae</taxon>
        <taxon>Pentapetalae</taxon>
        <taxon>rosids</taxon>
        <taxon>fabids</taxon>
        <taxon>Fabales</taxon>
        <taxon>Fabaceae</taxon>
        <taxon>Papilionoideae</taxon>
        <taxon>50 kb inversion clade</taxon>
        <taxon>NPAAA clade</taxon>
        <taxon>Hologalegina</taxon>
        <taxon>IRL clade</taxon>
        <taxon>Trifolieae</taxon>
        <taxon>Medicago</taxon>
    </lineage>
</organism>